<evidence type="ECO:0000259" key="4">
    <source>
        <dbReference type="Pfam" id="PF00135"/>
    </source>
</evidence>
<feature type="chain" id="PRO_5005150171" description="Carboxylic ester hydrolase" evidence="3">
    <location>
        <begin position="17"/>
        <end position="670"/>
    </location>
</feature>
<dbReference type="InterPro" id="IPR002018">
    <property type="entry name" value="CarbesteraseB"/>
</dbReference>
<dbReference type="HOGENOM" id="CLU_006586_8_1_1"/>
<dbReference type="InterPro" id="IPR019826">
    <property type="entry name" value="Carboxylesterase_B_AS"/>
</dbReference>
<evidence type="ECO:0000256" key="3">
    <source>
        <dbReference type="RuleBase" id="RU361235"/>
    </source>
</evidence>
<evidence type="ECO:0000256" key="2">
    <source>
        <dbReference type="ARBA" id="ARBA00022801"/>
    </source>
</evidence>
<dbReference type="AlphaFoldDB" id="W3WSI7"/>
<evidence type="ECO:0000256" key="1">
    <source>
        <dbReference type="ARBA" id="ARBA00005964"/>
    </source>
</evidence>
<name>W3WSI7_PESFW</name>
<dbReference type="GO" id="GO:0016787">
    <property type="term" value="F:hydrolase activity"/>
    <property type="evidence" value="ECO:0007669"/>
    <property type="project" value="UniProtKB-KW"/>
</dbReference>
<dbReference type="OMA" id="IEFRCLD"/>
<dbReference type="EC" id="3.1.1.-" evidence="3"/>
<comment type="similarity">
    <text evidence="1 3">Belongs to the type-B carboxylesterase/lipase family.</text>
</comment>
<dbReference type="PROSITE" id="PS00122">
    <property type="entry name" value="CARBOXYLESTERASE_B_1"/>
    <property type="match status" value="1"/>
</dbReference>
<protein>
    <recommendedName>
        <fullName evidence="3">Carboxylic ester hydrolase</fullName>
        <ecNumber evidence="3">3.1.1.-</ecNumber>
    </recommendedName>
</protein>
<feature type="domain" description="Carboxylesterase type B" evidence="4">
    <location>
        <begin position="169"/>
        <end position="456"/>
    </location>
</feature>
<dbReference type="Pfam" id="PF00135">
    <property type="entry name" value="COesterase"/>
    <property type="match status" value="1"/>
</dbReference>
<dbReference type="KEGG" id="pfy:PFICI_12151"/>
<dbReference type="Proteomes" id="UP000030651">
    <property type="component" value="Unassembled WGS sequence"/>
</dbReference>
<dbReference type="PANTHER" id="PTHR43142">
    <property type="entry name" value="CARBOXYLIC ESTER HYDROLASE"/>
    <property type="match status" value="1"/>
</dbReference>
<dbReference type="SUPFAM" id="SSF53474">
    <property type="entry name" value="alpha/beta-Hydrolases"/>
    <property type="match status" value="1"/>
</dbReference>
<keyword evidence="2 3" id="KW-0378">Hydrolase</keyword>
<dbReference type="RefSeq" id="XP_007838923.1">
    <property type="nucleotide sequence ID" value="XM_007840732.1"/>
</dbReference>
<dbReference type="PANTHER" id="PTHR43142:SF3">
    <property type="entry name" value="PUTATIVE (AFU_ORTHOLOGUE AFUA_3G09070)-RELATED"/>
    <property type="match status" value="1"/>
</dbReference>
<evidence type="ECO:0000313" key="6">
    <source>
        <dbReference type="Proteomes" id="UP000030651"/>
    </source>
</evidence>
<organism evidence="5 6">
    <name type="scientific">Pestalotiopsis fici (strain W106-1 / CGMCC3.15140)</name>
    <dbReference type="NCBI Taxonomy" id="1229662"/>
    <lineage>
        <taxon>Eukaryota</taxon>
        <taxon>Fungi</taxon>
        <taxon>Dikarya</taxon>
        <taxon>Ascomycota</taxon>
        <taxon>Pezizomycotina</taxon>
        <taxon>Sordariomycetes</taxon>
        <taxon>Xylariomycetidae</taxon>
        <taxon>Amphisphaeriales</taxon>
        <taxon>Sporocadaceae</taxon>
        <taxon>Pestalotiopsis</taxon>
    </lineage>
</organism>
<dbReference type="EMBL" id="KI912117">
    <property type="protein sequence ID" value="ETS76764.1"/>
    <property type="molecule type" value="Genomic_DNA"/>
</dbReference>
<proteinExistence type="inferred from homology"/>
<gene>
    <name evidence="5" type="ORF">PFICI_12151</name>
</gene>
<dbReference type="GeneID" id="19277164"/>
<dbReference type="OrthoDB" id="408631at2759"/>
<evidence type="ECO:0000313" key="5">
    <source>
        <dbReference type="EMBL" id="ETS76764.1"/>
    </source>
</evidence>
<sequence length="670" mass="73241">MLQTLWLAILAVSVGAIPPSPDSLSTGITIIADNDLQGVDSPTANSSIIVLSARPYSDALVACKALGEQLWSPELGSTSIQHNLDYLRYKDNALGSSQFWIASKGVGSRAIDRTGRVSWPAIASRLPVICTQTAPFSNESFKDTSEQWQVTVRSNGEYLTGFRDRYSFRFLGVRYAPQPERFTYSTPYVGNGSQVSALEYGSQCVQGGNVGSEDCLFLNIWTNYLPSTNSTIKDLRPVMVWIHGGAFTGGTGNDPTADGGNLASRGDVVAVDINYRLTTLGFLALDDGVTNGNFGLADQINALDWIRKNIKDFGGDPDKITIFGQSAGAGSVRALLASPKSVGKFAGAIPMSNLGGIQYGTTYSKYYTIEEEMQVAGNAILNATNCTNAASRVNCLRAFSAYDIANLGTSARYPVVDGTYLTSDELQLYGDPLPAKILIGIMRDDGAAMISYPTTTDEETYLNTSGFPIPPANLYPIPTLENQTLALYNMSSRLATGGIFRCIDQATVYTGLRSGRFQPDVYYYEFNRSYQTTGWPGLDTCEPPKTASRPYGDTDAEYFKCHSGELYYVFGNLARQGLPMRDENDLPFEQFVLDSFSSFARTFDPNPDAGFLEARGYQNTIDELEVAGRWLPATKDNLTRRTLQWPSIQQSFSELEQCEAIGLGINYYEQ</sequence>
<accession>W3WSI7</accession>
<dbReference type="Gene3D" id="3.40.50.1820">
    <property type="entry name" value="alpha/beta hydrolase"/>
    <property type="match status" value="1"/>
</dbReference>
<reference evidence="6" key="1">
    <citation type="journal article" date="2015" name="BMC Genomics">
        <title>Genomic and transcriptomic analysis of the endophytic fungus Pestalotiopsis fici reveals its lifestyle and high potential for synthesis of natural products.</title>
        <authorList>
            <person name="Wang X."/>
            <person name="Zhang X."/>
            <person name="Liu L."/>
            <person name="Xiang M."/>
            <person name="Wang W."/>
            <person name="Sun X."/>
            <person name="Che Y."/>
            <person name="Guo L."/>
            <person name="Liu G."/>
            <person name="Guo L."/>
            <person name="Wang C."/>
            <person name="Yin W.B."/>
            <person name="Stadler M."/>
            <person name="Zhang X."/>
            <person name="Liu X."/>
        </authorList>
    </citation>
    <scope>NUCLEOTIDE SEQUENCE [LARGE SCALE GENOMIC DNA]</scope>
    <source>
        <strain evidence="6">W106-1 / CGMCC3.15140</strain>
    </source>
</reference>
<dbReference type="ESTHER" id="9pezi-w3wsi7">
    <property type="family name" value="Fungal_carboxylesterase_lipase"/>
</dbReference>
<dbReference type="InterPro" id="IPR029058">
    <property type="entry name" value="AB_hydrolase_fold"/>
</dbReference>
<keyword evidence="3" id="KW-0732">Signal</keyword>
<dbReference type="InParanoid" id="W3WSI7"/>
<keyword evidence="6" id="KW-1185">Reference proteome</keyword>
<feature type="signal peptide" evidence="3">
    <location>
        <begin position="1"/>
        <end position="16"/>
    </location>
</feature>
<dbReference type="eggNOG" id="KOG1516">
    <property type="taxonomic scope" value="Eukaryota"/>
</dbReference>